<keyword evidence="2" id="KW-1185">Reference proteome</keyword>
<name>A0A556MIJ9_9SPHI</name>
<reference evidence="1 2" key="1">
    <citation type="submission" date="2019-07" db="EMBL/GenBank/DDBJ databases">
        <authorList>
            <person name="Huq M.A."/>
        </authorList>
    </citation>
    <scope>NUCLEOTIDE SEQUENCE [LARGE SCALE GENOMIC DNA]</scope>
    <source>
        <strain evidence="1 2">MAH-19</strain>
    </source>
</reference>
<dbReference type="AlphaFoldDB" id="A0A556MIJ9"/>
<dbReference type="OrthoDB" id="665981at2"/>
<sequence>MDNYTFEMFYDVYWTAVYQAACKRLSDPVKASALTRQVFEELRICTDKASVKDALMFLLRGIQSKVHQLKIRECTEIVYPPLKIFNGTIVSYAN</sequence>
<comment type="caution">
    <text evidence="1">The sequence shown here is derived from an EMBL/GenBank/DDBJ whole genome shotgun (WGS) entry which is preliminary data.</text>
</comment>
<evidence type="ECO:0008006" key="3">
    <source>
        <dbReference type="Google" id="ProtNLM"/>
    </source>
</evidence>
<dbReference type="RefSeq" id="WP_144249774.1">
    <property type="nucleotide sequence ID" value="NZ_VLPK01000003.1"/>
</dbReference>
<dbReference type="Proteomes" id="UP000318733">
    <property type="component" value="Unassembled WGS sequence"/>
</dbReference>
<dbReference type="EMBL" id="VLPK01000003">
    <property type="protein sequence ID" value="TSJ39737.1"/>
    <property type="molecule type" value="Genomic_DNA"/>
</dbReference>
<evidence type="ECO:0000313" key="2">
    <source>
        <dbReference type="Proteomes" id="UP000318733"/>
    </source>
</evidence>
<gene>
    <name evidence="1" type="ORF">FO440_18540</name>
</gene>
<evidence type="ECO:0000313" key="1">
    <source>
        <dbReference type="EMBL" id="TSJ39737.1"/>
    </source>
</evidence>
<organism evidence="1 2">
    <name type="scientific">Mucilaginibacter corticis</name>
    <dbReference type="NCBI Taxonomy" id="2597670"/>
    <lineage>
        <taxon>Bacteria</taxon>
        <taxon>Pseudomonadati</taxon>
        <taxon>Bacteroidota</taxon>
        <taxon>Sphingobacteriia</taxon>
        <taxon>Sphingobacteriales</taxon>
        <taxon>Sphingobacteriaceae</taxon>
        <taxon>Mucilaginibacter</taxon>
    </lineage>
</organism>
<proteinExistence type="predicted"/>
<protein>
    <recommendedName>
        <fullName evidence="3">Sigma-70 family RNA polymerase sigma factor</fullName>
    </recommendedName>
</protein>
<accession>A0A556MIJ9</accession>